<dbReference type="RefSeq" id="WP_136877067.1">
    <property type="nucleotide sequence ID" value="NZ_SWBO01000005.1"/>
</dbReference>
<reference evidence="2 3" key="1">
    <citation type="submission" date="2019-04" db="EMBL/GenBank/DDBJ databases">
        <title>Pedobacter sp. AR-2-6 sp. nov., isolated from Arctic soil.</title>
        <authorList>
            <person name="Dahal R.H."/>
            <person name="Kim D.-U."/>
        </authorList>
    </citation>
    <scope>NUCLEOTIDE SEQUENCE [LARGE SCALE GENOMIC DNA]</scope>
    <source>
        <strain evidence="2 3">AR-2-6</strain>
    </source>
</reference>
<evidence type="ECO:0000256" key="1">
    <source>
        <dbReference type="SAM" id="SignalP"/>
    </source>
</evidence>
<comment type="caution">
    <text evidence="2">The sequence shown here is derived from an EMBL/GenBank/DDBJ whole genome shotgun (WGS) entry which is preliminary data.</text>
</comment>
<dbReference type="OrthoDB" id="766012at2"/>
<sequence>MKKIILVIVYSLLFNYCQAQNNKTNPEHKKIKSTIVGFLKWYKGNEAKSIANAYDTIIKHRSIIVWEDLDSLIRPNIDMIAVQGYLDWLKSSNHVSDSFLNALDNYHQKIADEVKTYKSFPKSTGIFSIPGLNLDVIFGFEPEETLEYIDKGVFTKIRVVGYHALVQFDIPNHEHRIFFLSKTNNKWLIDRIEFNHEYYDLLMK</sequence>
<keyword evidence="1" id="KW-0732">Signal</keyword>
<protein>
    <recommendedName>
        <fullName evidence="4">DUF3828 domain-containing protein</fullName>
    </recommendedName>
</protein>
<keyword evidence="3" id="KW-1185">Reference proteome</keyword>
<dbReference type="AlphaFoldDB" id="A0A4U1C8L7"/>
<organism evidence="2 3">
    <name type="scientific">Pedobacter cryotolerans</name>
    <dbReference type="NCBI Taxonomy" id="2571270"/>
    <lineage>
        <taxon>Bacteria</taxon>
        <taxon>Pseudomonadati</taxon>
        <taxon>Bacteroidota</taxon>
        <taxon>Sphingobacteriia</taxon>
        <taxon>Sphingobacteriales</taxon>
        <taxon>Sphingobacteriaceae</taxon>
        <taxon>Pedobacter</taxon>
    </lineage>
</organism>
<feature type="signal peptide" evidence="1">
    <location>
        <begin position="1"/>
        <end position="19"/>
    </location>
</feature>
<evidence type="ECO:0000313" key="2">
    <source>
        <dbReference type="EMBL" id="TKB99902.1"/>
    </source>
</evidence>
<evidence type="ECO:0000313" key="3">
    <source>
        <dbReference type="Proteomes" id="UP000310477"/>
    </source>
</evidence>
<dbReference type="EMBL" id="SWBO01000005">
    <property type="protein sequence ID" value="TKB99902.1"/>
    <property type="molecule type" value="Genomic_DNA"/>
</dbReference>
<name>A0A4U1C8L7_9SPHI</name>
<proteinExistence type="predicted"/>
<dbReference type="Proteomes" id="UP000310477">
    <property type="component" value="Unassembled WGS sequence"/>
</dbReference>
<feature type="chain" id="PRO_5020733606" description="DUF3828 domain-containing protein" evidence="1">
    <location>
        <begin position="20"/>
        <end position="204"/>
    </location>
</feature>
<accession>A0A4U1C8L7</accession>
<evidence type="ECO:0008006" key="4">
    <source>
        <dbReference type="Google" id="ProtNLM"/>
    </source>
</evidence>
<gene>
    <name evidence="2" type="ORF">FA045_10685</name>
</gene>